<keyword evidence="2" id="KW-1185">Reference proteome</keyword>
<reference evidence="1 2" key="1">
    <citation type="journal article" date="2019" name="Sci. Rep.">
        <title>Orb-weaving spider Araneus ventricosus genome elucidates the spidroin gene catalogue.</title>
        <authorList>
            <person name="Kono N."/>
            <person name="Nakamura H."/>
            <person name="Ohtoshi R."/>
            <person name="Moran D.A.P."/>
            <person name="Shinohara A."/>
            <person name="Yoshida Y."/>
            <person name="Fujiwara M."/>
            <person name="Mori M."/>
            <person name="Tomita M."/>
            <person name="Arakawa K."/>
        </authorList>
    </citation>
    <scope>NUCLEOTIDE SEQUENCE [LARGE SCALE GENOMIC DNA]</scope>
</reference>
<dbReference type="AlphaFoldDB" id="A0A4Y2C309"/>
<name>A0A4Y2C309_ARAVE</name>
<dbReference type="Proteomes" id="UP000499080">
    <property type="component" value="Unassembled WGS sequence"/>
</dbReference>
<accession>A0A4Y2C309</accession>
<gene>
    <name evidence="1" type="ORF">AVEN_111623_1</name>
</gene>
<sequence>MQILLLERRIPLHKDPRYQDTIWGHFASWSFGTRTRFIVSGHMPYKKALPRAQRSYVILKSGQMMRTRPELLLPSANFRTTPAGRGGLTHDVKFNVHQAHIRDGSSWDRIKNMELAPKPRPYH</sequence>
<dbReference type="EMBL" id="BGPR01000140">
    <property type="protein sequence ID" value="GBL98499.1"/>
    <property type="molecule type" value="Genomic_DNA"/>
</dbReference>
<organism evidence="1 2">
    <name type="scientific">Araneus ventricosus</name>
    <name type="common">Orbweaver spider</name>
    <name type="synonym">Epeira ventricosa</name>
    <dbReference type="NCBI Taxonomy" id="182803"/>
    <lineage>
        <taxon>Eukaryota</taxon>
        <taxon>Metazoa</taxon>
        <taxon>Ecdysozoa</taxon>
        <taxon>Arthropoda</taxon>
        <taxon>Chelicerata</taxon>
        <taxon>Arachnida</taxon>
        <taxon>Araneae</taxon>
        <taxon>Araneomorphae</taxon>
        <taxon>Entelegynae</taxon>
        <taxon>Araneoidea</taxon>
        <taxon>Araneidae</taxon>
        <taxon>Araneus</taxon>
    </lineage>
</organism>
<evidence type="ECO:0000313" key="2">
    <source>
        <dbReference type="Proteomes" id="UP000499080"/>
    </source>
</evidence>
<proteinExistence type="predicted"/>
<protein>
    <submittedName>
        <fullName evidence="1">Uncharacterized protein</fullName>
    </submittedName>
</protein>
<comment type="caution">
    <text evidence="1">The sequence shown here is derived from an EMBL/GenBank/DDBJ whole genome shotgun (WGS) entry which is preliminary data.</text>
</comment>
<evidence type="ECO:0000313" key="1">
    <source>
        <dbReference type="EMBL" id="GBL98499.1"/>
    </source>
</evidence>